<dbReference type="RefSeq" id="WP_066621966.1">
    <property type="nucleotide sequence ID" value="NZ_JBHSYQ010000016.1"/>
</dbReference>
<gene>
    <name evidence="2" type="ORF">ACFQHR_20305</name>
</gene>
<dbReference type="InterPro" id="IPR011990">
    <property type="entry name" value="TPR-like_helical_dom_sf"/>
</dbReference>
<keyword evidence="1" id="KW-0732">Signal</keyword>
<dbReference type="Gene3D" id="1.25.40.10">
    <property type="entry name" value="Tetratricopeptide repeat domain"/>
    <property type="match status" value="1"/>
</dbReference>
<feature type="signal peptide" evidence="1">
    <location>
        <begin position="1"/>
        <end position="20"/>
    </location>
</feature>
<keyword evidence="3" id="KW-1185">Reference proteome</keyword>
<dbReference type="EMBL" id="JBHSYQ010000016">
    <property type="protein sequence ID" value="MFC6999988.1"/>
    <property type="molecule type" value="Genomic_DNA"/>
</dbReference>
<feature type="chain" id="PRO_5045142745" evidence="1">
    <location>
        <begin position="21"/>
        <end position="291"/>
    </location>
</feature>
<comment type="caution">
    <text evidence="2">The sequence shown here is derived from an EMBL/GenBank/DDBJ whole genome shotgun (WGS) entry which is preliminary data.</text>
</comment>
<reference evidence="3" key="1">
    <citation type="journal article" date="2019" name="Int. J. Syst. Evol. Microbiol.">
        <title>The Global Catalogue of Microorganisms (GCM) 10K type strain sequencing project: providing services to taxonomists for standard genome sequencing and annotation.</title>
        <authorList>
            <consortium name="The Broad Institute Genomics Platform"/>
            <consortium name="The Broad Institute Genome Sequencing Center for Infectious Disease"/>
            <person name="Wu L."/>
            <person name="Ma J."/>
        </authorList>
    </citation>
    <scope>NUCLEOTIDE SEQUENCE [LARGE SCALE GENOMIC DNA]</scope>
    <source>
        <strain evidence="3">CGMCC 4.7393</strain>
    </source>
</reference>
<evidence type="ECO:0000256" key="1">
    <source>
        <dbReference type="SAM" id="SignalP"/>
    </source>
</evidence>
<sequence length="291" mass="32854">MFKIVLSTILSCFVALSALAQTQIPLPQPSPNASVSHTIGVTEVTVQYSAPGVKKRQIWGKLVPYGQVWRAGANEATVIQFSTPAQIAQEKVPAGIYSLFVFPLDSARFDLILNKQASLWGTEDYDPKQDLIRVSMRVQTAPYHETLQYSFTNVLTSSAILNLNWENKQLSVPIRVETHALTLKAIKDSLATAKPTDWSAYAQATNYLLTQNSDHETALDWINKSISIEENFYNVWLKAKLLAQKNEFEAAWELNKKAQQLGKKTKDAYQSYAQEIEDAAILWREKRFNRN</sequence>
<dbReference type="InterPro" id="IPR021314">
    <property type="entry name" value="DUF2911"/>
</dbReference>
<evidence type="ECO:0000313" key="3">
    <source>
        <dbReference type="Proteomes" id="UP001596405"/>
    </source>
</evidence>
<proteinExistence type="predicted"/>
<evidence type="ECO:0000313" key="2">
    <source>
        <dbReference type="EMBL" id="MFC6999988.1"/>
    </source>
</evidence>
<dbReference type="SUPFAM" id="SSF48452">
    <property type="entry name" value="TPR-like"/>
    <property type="match status" value="1"/>
</dbReference>
<protein>
    <submittedName>
        <fullName evidence="2">DUF2911 domain-containing protein</fullName>
    </submittedName>
</protein>
<dbReference type="Proteomes" id="UP001596405">
    <property type="component" value="Unassembled WGS sequence"/>
</dbReference>
<dbReference type="Pfam" id="PF11138">
    <property type="entry name" value="DUF2911"/>
    <property type="match status" value="1"/>
</dbReference>
<accession>A0ABW2DSC6</accession>
<name>A0ABW2DSC6_9BACT</name>
<organism evidence="2 3">
    <name type="scientific">Rufibacter roseus</name>
    <dbReference type="NCBI Taxonomy" id="1567108"/>
    <lineage>
        <taxon>Bacteria</taxon>
        <taxon>Pseudomonadati</taxon>
        <taxon>Bacteroidota</taxon>
        <taxon>Cytophagia</taxon>
        <taxon>Cytophagales</taxon>
        <taxon>Hymenobacteraceae</taxon>
        <taxon>Rufibacter</taxon>
    </lineage>
</organism>